<accession>A0A9D4M178</accession>
<keyword evidence="2" id="KW-1185">Reference proteome</keyword>
<dbReference type="Proteomes" id="UP000828390">
    <property type="component" value="Unassembled WGS sequence"/>
</dbReference>
<protein>
    <submittedName>
        <fullName evidence="1">Uncharacterized protein</fullName>
    </submittedName>
</protein>
<evidence type="ECO:0000313" key="1">
    <source>
        <dbReference type="EMBL" id="KAH3867741.1"/>
    </source>
</evidence>
<organism evidence="1 2">
    <name type="scientific">Dreissena polymorpha</name>
    <name type="common">Zebra mussel</name>
    <name type="synonym">Mytilus polymorpha</name>
    <dbReference type="NCBI Taxonomy" id="45954"/>
    <lineage>
        <taxon>Eukaryota</taxon>
        <taxon>Metazoa</taxon>
        <taxon>Spiralia</taxon>
        <taxon>Lophotrochozoa</taxon>
        <taxon>Mollusca</taxon>
        <taxon>Bivalvia</taxon>
        <taxon>Autobranchia</taxon>
        <taxon>Heteroconchia</taxon>
        <taxon>Euheterodonta</taxon>
        <taxon>Imparidentia</taxon>
        <taxon>Neoheterodontei</taxon>
        <taxon>Myida</taxon>
        <taxon>Dreissenoidea</taxon>
        <taxon>Dreissenidae</taxon>
        <taxon>Dreissena</taxon>
    </lineage>
</organism>
<gene>
    <name evidence="1" type="ORF">DPMN_030876</name>
</gene>
<sequence>MLMLIVCRRPDVNISSQQTTIEIPVIKAVTLAASVSKEQALLIYNVAAPTDSAHGITVGDVLSDIIDTESLTSPDWQKSQANDPFIEQIATHLRNGTRPSAKKVDSNLNAL</sequence>
<comment type="caution">
    <text evidence="1">The sequence shown here is derived from an EMBL/GenBank/DDBJ whole genome shotgun (WGS) entry which is preliminary data.</text>
</comment>
<dbReference type="EMBL" id="JAIWYP010000002">
    <property type="protein sequence ID" value="KAH3867741.1"/>
    <property type="molecule type" value="Genomic_DNA"/>
</dbReference>
<reference evidence="1" key="1">
    <citation type="journal article" date="2019" name="bioRxiv">
        <title>The Genome of the Zebra Mussel, Dreissena polymorpha: A Resource for Invasive Species Research.</title>
        <authorList>
            <person name="McCartney M.A."/>
            <person name="Auch B."/>
            <person name="Kono T."/>
            <person name="Mallez S."/>
            <person name="Zhang Y."/>
            <person name="Obille A."/>
            <person name="Becker A."/>
            <person name="Abrahante J.E."/>
            <person name="Garbe J."/>
            <person name="Badalamenti J.P."/>
            <person name="Herman A."/>
            <person name="Mangelson H."/>
            <person name="Liachko I."/>
            <person name="Sullivan S."/>
            <person name="Sone E.D."/>
            <person name="Koren S."/>
            <person name="Silverstein K.A.T."/>
            <person name="Beckman K.B."/>
            <person name="Gohl D.M."/>
        </authorList>
    </citation>
    <scope>NUCLEOTIDE SEQUENCE</scope>
    <source>
        <strain evidence="1">Duluth1</strain>
        <tissue evidence="1">Whole animal</tissue>
    </source>
</reference>
<evidence type="ECO:0000313" key="2">
    <source>
        <dbReference type="Proteomes" id="UP000828390"/>
    </source>
</evidence>
<proteinExistence type="predicted"/>
<dbReference type="AlphaFoldDB" id="A0A9D4M178"/>
<reference evidence="1" key="2">
    <citation type="submission" date="2020-11" db="EMBL/GenBank/DDBJ databases">
        <authorList>
            <person name="McCartney M.A."/>
            <person name="Auch B."/>
            <person name="Kono T."/>
            <person name="Mallez S."/>
            <person name="Becker A."/>
            <person name="Gohl D.M."/>
            <person name="Silverstein K.A.T."/>
            <person name="Koren S."/>
            <person name="Bechman K.B."/>
            <person name="Herman A."/>
            <person name="Abrahante J.E."/>
            <person name="Garbe J."/>
        </authorList>
    </citation>
    <scope>NUCLEOTIDE SEQUENCE</scope>
    <source>
        <strain evidence="1">Duluth1</strain>
        <tissue evidence="1">Whole animal</tissue>
    </source>
</reference>
<name>A0A9D4M178_DREPO</name>